<evidence type="ECO:0000256" key="1">
    <source>
        <dbReference type="SAM" id="Phobius"/>
    </source>
</evidence>
<evidence type="ECO:0000313" key="2">
    <source>
        <dbReference type="EMBL" id="BCL58951.1"/>
    </source>
</evidence>
<dbReference type="AlphaFoldDB" id="A0A7I8E1Y4"/>
<keyword evidence="1" id="KW-1133">Transmembrane helix</keyword>
<keyword evidence="1" id="KW-0472">Membrane</keyword>
<dbReference type="Pfam" id="PF19554">
    <property type="entry name" value="DUF6077"/>
    <property type="match status" value="1"/>
</dbReference>
<feature type="transmembrane region" description="Helical" evidence="1">
    <location>
        <begin position="62"/>
        <end position="84"/>
    </location>
</feature>
<dbReference type="Proteomes" id="UP000593842">
    <property type="component" value="Chromosome"/>
</dbReference>
<protein>
    <submittedName>
        <fullName evidence="2">Uncharacterized protein</fullName>
    </submittedName>
</protein>
<feature type="transmembrane region" description="Helical" evidence="1">
    <location>
        <begin position="37"/>
        <end position="56"/>
    </location>
</feature>
<gene>
    <name evidence="2" type="ORF">Fi14EGH31_26630</name>
</gene>
<feature type="transmembrane region" description="Helical" evidence="1">
    <location>
        <begin position="447"/>
        <end position="473"/>
    </location>
</feature>
<feature type="transmembrane region" description="Helical" evidence="1">
    <location>
        <begin position="265"/>
        <end position="286"/>
    </location>
</feature>
<organism evidence="2 3">
    <name type="scientific">Faecalibacillus intestinalis</name>
    <dbReference type="NCBI Taxonomy" id="1982626"/>
    <lineage>
        <taxon>Bacteria</taxon>
        <taxon>Bacillati</taxon>
        <taxon>Bacillota</taxon>
        <taxon>Erysipelotrichia</taxon>
        <taxon>Erysipelotrichales</taxon>
        <taxon>Coprobacillaceae</taxon>
        <taxon>Faecalibacillus</taxon>
    </lineage>
</organism>
<reference evidence="3" key="1">
    <citation type="submission" date="2020-09" db="EMBL/GenBank/DDBJ databases">
        <title>Complete genome sequencing of Faecalibacillus intestinalis strain 14EGH31.</title>
        <authorList>
            <person name="Sakamoto M."/>
            <person name="Murakami T."/>
            <person name="Mori H."/>
        </authorList>
    </citation>
    <scope>NUCLEOTIDE SEQUENCE [LARGE SCALE GENOMIC DNA]</scope>
    <source>
        <strain evidence="3">14EGH31</strain>
    </source>
</reference>
<feature type="transmembrane region" description="Helical" evidence="1">
    <location>
        <begin position="298"/>
        <end position="327"/>
    </location>
</feature>
<dbReference type="EMBL" id="AP024085">
    <property type="protein sequence ID" value="BCL58951.1"/>
    <property type="molecule type" value="Genomic_DNA"/>
</dbReference>
<feature type="transmembrane region" description="Helical" evidence="1">
    <location>
        <begin position="347"/>
        <end position="367"/>
    </location>
</feature>
<proteinExistence type="predicted"/>
<accession>A0A7I8E1Y4</accession>
<feature type="transmembrane region" description="Helical" evidence="1">
    <location>
        <begin position="418"/>
        <end position="435"/>
    </location>
</feature>
<feature type="transmembrane region" description="Helical" evidence="1">
    <location>
        <begin position="195"/>
        <end position="215"/>
    </location>
</feature>
<name>A0A7I8E1Y4_9FIRM</name>
<dbReference type="RefSeq" id="WP_200764952.1">
    <property type="nucleotide sequence ID" value="NZ_AP024085.1"/>
</dbReference>
<feature type="transmembrane region" description="Helical" evidence="1">
    <location>
        <begin position="114"/>
        <end position="135"/>
    </location>
</feature>
<feature type="transmembrane region" description="Helical" evidence="1">
    <location>
        <begin position="227"/>
        <end position="245"/>
    </location>
</feature>
<feature type="transmembrane region" description="Helical" evidence="1">
    <location>
        <begin position="6"/>
        <end position="25"/>
    </location>
</feature>
<dbReference type="GeneID" id="70581102"/>
<feature type="transmembrane region" description="Helical" evidence="1">
    <location>
        <begin position="479"/>
        <end position="501"/>
    </location>
</feature>
<dbReference type="InterPro" id="IPR045723">
    <property type="entry name" value="DUF6077"/>
</dbReference>
<feature type="transmembrane region" description="Helical" evidence="1">
    <location>
        <begin position="388"/>
        <end position="412"/>
    </location>
</feature>
<dbReference type="KEGG" id="fit:Fi14EGH31_26630"/>
<sequence length="654" mass="76313">MNHLLTFIFLIFIFYFYWLIGEFVADCFAIKIKNSTAYVIYGFISVFFISFIIGFPCQLFQLSWNVYFILFCVLFFSFFVFLLWRKYKNISTFVNEFKSILKKENIIDHVKNNWVIYIFVFLFTLFSVSNVMALYEFDYDDAYYIAKVVNSIGTPSLMNESFYTGWLTTSVDYARMVNTYEITYGALASIFHINPVYFCKVFMVIHNYTMFALAIKQLASFVTKRKAQYALISFFLFLIGHGYLMENNGSFLTIRSFDLWQFQNAIWYGGSVVRVLSVPIMCIVCIPLIENKMTIKNIIFAGITSCSMMSFSTVFLPVLIVMFFALFILKFAYNTCISIKKKNTKWIIINLCCFLFVLVLLILTNKLDHTPLLSLADFESFSNQLSPFYGYYVSTDTIMQYSTCIVAIALALVVNSKYGKYLAIITLMLIIIVAKNKFNELLCLSSFNYFFVILRFYSAIQFMVVFLIGLSIAKILDIISLKTISVSVATLAIASSLIFVYQNYNQIKSYTFLGCGINQYGYDFTQIFKYDNMMLDIFNDVGEHFDSLPYGNYTLLAPPGFTYHGKVTYHQGFYMSSNRIQIVKEGSLYEDEVQFYHAIYDYWSEKASFDQTKFAFDYYRESYFLTFSKKQADEFMSHGYQLEYTNNECYVIRL</sequence>
<evidence type="ECO:0000313" key="3">
    <source>
        <dbReference type="Proteomes" id="UP000593842"/>
    </source>
</evidence>
<keyword evidence="1" id="KW-0812">Transmembrane</keyword>